<gene>
    <name evidence="5" type="ORF">FSP39_001197</name>
</gene>
<dbReference type="Gene3D" id="2.30.42.10">
    <property type="match status" value="1"/>
</dbReference>
<evidence type="ECO:0000256" key="3">
    <source>
        <dbReference type="ARBA" id="ARBA00023038"/>
    </source>
</evidence>
<comment type="caution">
    <text evidence="5">The sequence shown here is derived from an EMBL/GenBank/DDBJ whole genome shotgun (WGS) entry which is preliminary data.</text>
</comment>
<dbReference type="EMBL" id="VSWD01000005">
    <property type="protein sequence ID" value="KAK3101132.1"/>
    <property type="molecule type" value="Genomic_DNA"/>
</dbReference>
<protein>
    <recommendedName>
        <fullName evidence="4">PDZ domain-containing protein</fullName>
    </recommendedName>
</protein>
<dbReference type="CDD" id="cd23068">
    <property type="entry name" value="PDZ_ZASP52-like"/>
    <property type="match status" value="1"/>
</dbReference>
<evidence type="ECO:0000313" key="6">
    <source>
        <dbReference type="Proteomes" id="UP001186944"/>
    </source>
</evidence>
<keyword evidence="3" id="KW-0440">LIM domain</keyword>
<proteinExistence type="predicted"/>
<dbReference type="GO" id="GO:0003779">
    <property type="term" value="F:actin binding"/>
    <property type="evidence" value="ECO:0007669"/>
    <property type="project" value="TreeGrafter"/>
</dbReference>
<dbReference type="AlphaFoldDB" id="A0AA89C9K5"/>
<evidence type="ECO:0000256" key="1">
    <source>
        <dbReference type="ARBA" id="ARBA00004496"/>
    </source>
</evidence>
<dbReference type="PANTHER" id="PTHR24214:SF38">
    <property type="entry name" value="PDZ AND LIM DOMAIN PROTEIN ZASP-RELATED"/>
    <property type="match status" value="1"/>
</dbReference>
<dbReference type="PROSITE" id="PS50106">
    <property type="entry name" value="PDZ"/>
    <property type="match status" value="1"/>
</dbReference>
<keyword evidence="2" id="KW-0963">Cytoplasm</keyword>
<dbReference type="GO" id="GO:0001725">
    <property type="term" value="C:stress fiber"/>
    <property type="evidence" value="ECO:0007669"/>
    <property type="project" value="TreeGrafter"/>
</dbReference>
<dbReference type="GO" id="GO:0005737">
    <property type="term" value="C:cytoplasm"/>
    <property type="evidence" value="ECO:0007669"/>
    <property type="project" value="UniProtKB-SubCell"/>
</dbReference>
<dbReference type="GO" id="GO:0031941">
    <property type="term" value="C:filamentous actin"/>
    <property type="evidence" value="ECO:0007669"/>
    <property type="project" value="TreeGrafter"/>
</dbReference>
<evidence type="ECO:0000259" key="4">
    <source>
        <dbReference type="PROSITE" id="PS50106"/>
    </source>
</evidence>
<dbReference type="Pfam" id="PF00595">
    <property type="entry name" value="PDZ"/>
    <property type="match status" value="1"/>
</dbReference>
<dbReference type="InterPro" id="IPR036034">
    <property type="entry name" value="PDZ_sf"/>
</dbReference>
<dbReference type="GO" id="GO:0005912">
    <property type="term" value="C:adherens junction"/>
    <property type="evidence" value="ECO:0007669"/>
    <property type="project" value="TreeGrafter"/>
</dbReference>
<dbReference type="InterPro" id="IPR050604">
    <property type="entry name" value="PDZ-LIM_domain"/>
</dbReference>
<dbReference type="GO" id="GO:0030036">
    <property type="term" value="P:actin cytoskeleton organization"/>
    <property type="evidence" value="ECO:0007669"/>
    <property type="project" value="TreeGrafter"/>
</dbReference>
<dbReference type="FunFam" id="2.30.42.10:FF:000055">
    <property type="entry name" value="PDZ and LIM domain protein 3"/>
    <property type="match status" value="1"/>
</dbReference>
<dbReference type="GO" id="GO:0061061">
    <property type="term" value="P:muscle structure development"/>
    <property type="evidence" value="ECO:0007669"/>
    <property type="project" value="TreeGrafter"/>
</dbReference>
<comment type="subcellular location">
    <subcellularLocation>
        <location evidence="1">Cytoplasm</location>
    </subcellularLocation>
</comment>
<dbReference type="GO" id="GO:0051371">
    <property type="term" value="F:muscle alpha-actinin binding"/>
    <property type="evidence" value="ECO:0007669"/>
    <property type="project" value="TreeGrafter"/>
</dbReference>
<sequence>MAGTGVVQLHRQSSMEPWGFRLQGGRDYRQQLCVKKVNPGTPSAGQLAPGDTIVGINNANAQAMTHMQAQTMIKNSGNNLALTVMRGYGGPDRIQSIAPKGPVKFQPRR</sequence>
<dbReference type="InterPro" id="IPR001478">
    <property type="entry name" value="PDZ"/>
</dbReference>
<dbReference type="PANTHER" id="PTHR24214">
    <property type="entry name" value="PDZ AND LIM DOMAIN PROTEIN ZASP"/>
    <property type="match status" value="1"/>
</dbReference>
<evidence type="ECO:0000256" key="2">
    <source>
        <dbReference type="ARBA" id="ARBA00022490"/>
    </source>
</evidence>
<keyword evidence="3" id="KW-0862">Zinc</keyword>
<dbReference type="Proteomes" id="UP001186944">
    <property type="component" value="Unassembled WGS sequence"/>
</dbReference>
<organism evidence="5 6">
    <name type="scientific">Pinctada imbricata</name>
    <name type="common">Atlantic pearl-oyster</name>
    <name type="synonym">Pinctada martensii</name>
    <dbReference type="NCBI Taxonomy" id="66713"/>
    <lineage>
        <taxon>Eukaryota</taxon>
        <taxon>Metazoa</taxon>
        <taxon>Spiralia</taxon>
        <taxon>Lophotrochozoa</taxon>
        <taxon>Mollusca</taxon>
        <taxon>Bivalvia</taxon>
        <taxon>Autobranchia</taxon>
        <taxon>Pteriomorphia</taxon>
        <taxon>Pterioida</taxon>
        <taxon>Pterioidea</taxon>
        <taxon>Pteriidae</taxon>
        <taxon>Pinctada</taxon>
    </lineage>
</organism>
<accession>A0AA89C9K5</accession>
<name>A0AA89C9K5_PINIB</name>
<feature type="domain" description="PDZ" evidence="4">
    <location>
        <begin position="6"/>
        <end position="88"/>
    </location>
</feature>
<evidence type="ECO:0000313" key="5">
    <source>
        <dbReference type="EMBL" id="KAK3101132.1"/>
    </source>
</evidence>
<keyword evidence="3" id="KW-0479">Metal-binding</keyword>
<reference evidence="5" key="1">
    <citation type="submission" date="2019-08" db="EMBL/GenBank/DDBJ databases">
        <title>The improved chromosome-level genome for the pearl oyster Pinctada fucata martensii using PacBio sequencing and Hi-C.</title>
        <authorList>
            <person name="Zheng Z."/>
        </authorList>
    </citation>
    <scope>NUCLEOTIDE SEQUENCE</scope>
    <source>
        <strain evidence="5">ZZ-2019</strain>
        <tissue evidence="5">Adductor muscle</tissue>
    </source>
</reference>
<dbReference type="SMART" id="SM00228">
    <property type="entry name" value="PDZ"/>
    <property type="match status" value="1"/>
</dbReference>
<keyword evidence="6" id="KW-1185">Reference proteome</keyword>
<dbReference type="SUPFAM" id="SSF50156">
    <property type="entry name" value="PDZ domain-like"/>
    <property type="match status" value="1"/>
</dbReference>